<dbReference type="Proteomes" id="UP000275232">
    <property type="component" value="Unassembled WGS sequence"/>
</dbReference>
<organism evidence="2 3">
    <name type="scientific">Aurantiacibacter spongiae</name>
    <dbReference type="NCBI Taxonomy" id="2488860"/>
    <lineage>
        <taxon>Bacteria</taxon>
        <taxon>Pseudomonadati</taxon>
        <taxon>Pseudomonadota</taxon>
        <taxon>Alphaproteobacteria</taxon>
        <taxon>Sphingomonadales</taxon>
        <taxon>Erythrobacteraceae</taxon>
        <taxon>Aurantiacibacter</taxon>
    </lineage>
</organism>
<sequence>MRIEDPLILGAGPAGCAAAIALAREGARPLLVDRDENVGDPLCGGFLSWRTVAQLRALGVDPPALGAHRVETLRLFAGGREACAALPEAAFGLSRQALDTAMRTAARHAGATIAFDAVTRLERGMAIGRRSQWRSDSIFLATGKHDVRGQTRPREGDDIALGLRLRLPASAARARLIGGAIELHLFDGGYAGIVLQEGGSANVCLALRKSALARYGGSPDALFESLAAEHPALAERFGDDWTTGRTDTIGAVPYGWIARETAPGLFRLGDQAAVIPSLAGEGISIAVASGVVAARHWSNAGEAAARAYQHDFAARARRPVQVARLARRLAESPAGGRAAIAVTRLAPTLVTMMARMARIDAPAHLAPPARAA</sequence>
<dbReference type="Gene3D" id="3.50.50.60">
    <property type="entry name" value="FAD/NAD(P)-binding domain"/>
    <property type="match status" value="1"/>
</dbReference>
<dbReference type="InterPro" id="IPR050407">
    <property type="entry name" value="Geranylgeranyl_reductase"/>
</dbReference>
<dbReference type="AlphaFoldDB" id="A0A3N5DNL0"/>
<dbReference type="PANTHER" id="PTHR42685:SF22">
    <property type="entry name" value="CONDITIONED MEDIUM FACTOR RECEPTOR 1"/>
    <property type="match status" value="1"/>
</dbReference>
<dbReference type="SUPFAM" id="SSF51905">
    <property type="entry name" value="FAD/NAD(P)-binding domain"/>
    <property type="match status" value="1"/>
</dbReference>
<gene>
    <name evidence="2" type="ORF">EG799_02690</name>
</gene>
<dbReference type="EMBL" id="RPFZ01000001">
    <property type="protein sequence ID" value="RPF70651.1"/>
    <property type="molecule type" value="Genomic_DNA"/>
</dbReference>
<dbReference type="RefSeq" id="WP_123878331.1">
    <property type="nucleotide sequence ID" value="NZ_RPFZ01000001.1"/>
</dbReference>
<dbReference type="InterPro" id="IPR036188">
    <property type="entry name" value="FAD/NAD-bd_sf"/>
</dbReference>
<proteinExistence type="predicted"/>
<feature type="domain" description="FAD-binding" evidence="1">
    <location>
        <begin position="7"/>
        <end position="117"/>
    </location>
</feature>
<keyword evidence="3" id="KW-1185">Reference proteome</keyword>
<dbReference type="Pfam" id="PF01494">
    <property type="entry name" value="FAD_binding_3"/>
    <property type="match status" value="1"/>
</dbReference>
<dbReference type="PRINTS" id="PR00411">
    <property type="entry name" value="PNDRDTASEI"/>
</dbReference>
<comment type="caution">
    <text evidence="2">The sequence shown here is derived from an EMBL/GenBank/DDBJ whole genome shotgun (WGS) entry which is preliminary data.</text>
</comment>
<evidence type="ECO:0000313" key="2">
    <source>
        <dbReference type="EMBL" id="RPF70651.1"/>
    </source>
</evidence>
<protein>
    <recommendedName>
        <fullName evidence="1">FAD-binding domain-containing protein</fullName>
    </recommendedName>
</protein>
<dbReference type="PRINTS" id="PR00368">
    <property type="entry name" value="FADPNR"/>
</dbReference>
<dbReference type="GO" id="GO:0071949">
    <property type="term" value="F:FAD binding"/>
    <property type="evidence" value="ECO:0007669"/>
    <property type="project" value="InterPro"/>
</dbReference>
<dbReference type="PANTHER" id="PTHR42685">
    <property type="entry name" value="GERANYLGERANYL DIPHOSPHATE REDUCTASE"/>
    <property type="match status" value="1"/>
</dbReference>
<name>A0A3N5DNL0_9SPHN</name>
<evidence type="ECO:0000313" key="3">
    <source>
        <dbReference type="Proteomes" id="UP000275232"/>
    </source>
</evidence>
<accession>A0A3N5DNL0</accession>
<evidence type="ECO:0000259" key="1">
    <source>
        <dbReference type="Pfam" id="PF01494"/>
    </source>
</evidence>
<dbReference type="OrthoDB" id="5652862at2"/>
<reference evidence="2 3" key="1">
    <citation type="submission" date="2018-11" db="EMBL/GenBank/DDBJ databases">
        <title>Erythrobacter spongiae sp. nov., isolated from a marine sponge.</title>
        <authorList>
            <person name="Zhuang L."/>
            <person name="Luo L."/>
        </authorList>
    </citation>
    <scope>NUCLEOTIDE SEQUENCE [LARGE SCALE GENOMIC DNA]</scope>
    <source>
        <strain evidence="2 3">HN-E23</strain>
    </source>
</reference>
<dbReference type="InterPro" id="IPR002938">
    <property type="entry name" value="FAD-bd"/>
</dbReference>